<dbReference type="PROSITE" id="PS51257">
    <property type="entry name" value="PROKAR_LIPOPROTEIN"/>
    <property type="match status" value="1"/>
</dbReference>
<evidence type="ECO:0000313" key="9">
    <source>
        <dbReference type="Proteomes" id="UP000323136"/>
    </source>
</evidence>
<comment type="caution">
    <text evidence="8">The sequence shown here is derived from an EMBL/GenBank/DDBJ whole genome shotgun (WGS) entry which is preliminary data.</text>
</comment>
<evidence type="ECO:0000256" key="3">
    <source>
        <dbReference type="ARBA" id="ARBA00022729"/>
    </source>
</evidence>
<sequence length="826" mass="95787">MKKLSIYFLLLLFLSSCSTIKHVPEKELLLTKNTVYIDSVKNSKSEITDLLLQRPNTKALGIPLSLYFYNLGNPKGSQDVSEWKENHPGWYHTFKDLFSEKQSISVARTFIGLNNWYLENGQAPIIIKDKKTKETVKNLEAYYFTEGYFRTKVWSQKDTLGNKKGAIKYYISRGKPSFLDSIYSNIKSPVLDSIYATTSQKSFLKKGEQYKNQNFINEADRLIKLFRNKGIYHFNENSIEFVNDTLNNYKKTNVEISISDRLIEKEGAYISKPFKIQRIKKINIFTDYLYSLRNELHKDSINYNDISYFSHTKLRYNPKYLSQSIFIKPNQVYTDSLRNLTRNHLRGLRNFKTTSIRYTELNDEELEANIFLTPIEKYTLGVETELSRSNIRTFDISAKFSITNRNTFKGAEIFKFSILGSYFNSRTVPGWEIGSNLSLEVPRFMAPFGLHKFVPKSMSPRTTFQTGINIQKNIALDKQNISLGVDYKWQYSKRKTIQVELLNAQYIRNLNVDNYFNIYNSEYEKLNEVSLTYDGNPLPQPNNQESINKIVDFMKERASDTNFKSTDPTAFQDNLNILNRYNIITSDFLIPVIAYNFTYNNQENIRDANFSYFRVRVANSGNIMALLSNQTDAKGQKTVFKLPVAQYFKTDIEYKKFWRLGENSVLAHRSFLGAIITYNDSNIPFSKSYFAGGSNDIRAWRTYDLGPGRRTPGLEYNIGSLKFLSSFEYRFDMISSLKGALFVDAGNIWDITNSSLVDDAAKFKNLKSITDMAVGAGFGLRYDLKFLVARLDLGFKAREPYLTDKRWFQNFNFSNAVYNIGINYPF</sequence>
<dbReference type="RefSeq" id="WP_148868226.1">
    <property type="nucleotide sequence ID" value="NZ_VNIA01000001.1"/>
</dbReference>
<keyword evidence="2" id="KW-0812">Transmembrane</keyword>
<accession>A0A5S5DUL5</accession>
<dbReference type="GO" id="GO:0019867">
    <property type="term" value="C:outer membrane"/>
    <property type="evidence" value="ECO:0007669"/>
    <property type="project" value="InterPro"/>
</dbReference>
<reference evidence="8 9" key="1">
    <citation type="submission" date="2019-07" db="EMBL/GenBank/DDBJ databases">
        <title>Genomic Encyclopedia of Type Strains, Phase IV (KMG-IV): sequencing the most valuable type-strain genomes for metagenomic binning, comparative biology and taxonomic classification.</title>
        <authorList>
            <person name="Goeker M."/>
        </authorList>
    </citation>
    <scope>NUCLEOTIDE SEQUENCE [LARGE SCALE GENOMIC DNA]</scope>
    <source>
        <strain evidence="8 9">DSM 18961</strain>
    </source>
</reference>
<comment type="subcellular location">
    <subcellularLocation>
        <location evidence="1">Membrane</location>
    </subcellularLocation>
</comment>
<feature type="domain" description="Bacterial surface antigen (D15)" evidence="7">
    <location>
        <begin position="645"/>
        <end position="802"/>
    </location>
</feature>
<dbReference type="PANTHER" id="PTHR12815">
    <property type="entry name" value="SORTING AND ASSEMBLY MACHINERY SAMM50 PROTEIN FAMILY MEMBER"/>
    <property type="match status" value="1"/>
</dbReference>
<organism evidence="8 9">
    <name type="scientific">Tenacibaculum adriaticum</name>
    <dbReference type="NCBI Taxonomy" id="413713"/>
    <lineage>
        <taxon>Bacteria</taxon>
        <taxon>Pseudomonadati</taxon>
        <taxon>Bacteroidota</taxon>
        <taxon>Flavobacteriia</taxon>
        <taxon>Flavobacteriales</taxon>
        <taxon>Flavobacteriaceae</taxon>
        <taxon>Tenacibaculum</taxon>
    </lineage>
</organism>
<dbReference type="InterPro" id="IPR000184">
    <property type="entry name" value="Bac_surfAg_D15"/>
</dbReference>
<evidence type="ECO:0000256" key="5">
    <source>
        <dbReference type="ARBA" id="ARBA00023237"/>
    </source>
</evidence>
<gene>
    <name evidence="8" type="ORF">C7447_101105</name>
</gene>
<dbReference type="Pfam" id="PF01103">
    <property type="entry name" value="Omp85"/>
    <property type="match status" value="1"/>
</dbReference>
<feature type="signal peptide" evidence="6">
    <location>
        <begin position="1"/>
        <end position="21"/>
    </location>
</feature>
<evidence type="ECO:0000256" key="1">
    <source>
        <dbReference type="ARBA" id="ARBA00004370"/>
    </source>
</evidence>
<dbReference type="AlphaFoldDB" id="A0A5S5DUL5"/>
<evidence type="ECO:0000256" key="2">
    <source>
        <dbReference type="ARBA" id="ARBA00022692"/>
    </source>
</evidence>
<evidence type="ECO:0000256" key="6">
    <source>
        <dbReference type="SAM" id="SignalP"/>
    </source>
</evidence>
<dbReference type="InterPro" id="IPR039910">
    <property type="entry name" value="D15-like"/>
</dbReference>
<evidence type="ECO:0000313" key="8">
    <source>
        <dbReference type="EMBL" id="TYP99505.1"/>
    </source>
</evidence>
<dbReference type="Proteomes" id="UP000323136">
    <property type="component" value="Unassembled WGS sequence"/>
</dbReference>
<name>A0A5S5DUL5_9FLAO</name>
<evidence type="ECO:0000259" key="7">
    <source>
        <dbReference type="Pfam" id="PF01103"/>
    </source>
</evidence>
<protein>
    <submittedName>
        <fullName evidence="8">Surface antigen-like protein</fullName>
    </submittedName>
</protein>
<dbReference type="PANTHER" id="PTHR12815:SF47">
    <property type="entry name" value="TRANSLOCATION AND ASSEMBLY MODULE SUBUNIT TAMA"/>
    <property type="match status" value="1"/>
</dbReference>
<feature type="chain" id="PRO_5024426222" evidence="6">
    <location>
        <begin position="22"/>
        <end position="826"/>
    </location>
</feature>
<dbReference type="EMBL" id="VNIA01000001">
    <property type="protein sequence ID" value="TYP99505.1"/>
    <property type="molecule type" value="Genomic_DNA"/>
</dbReference>
<keyword evidence="9" id="KW-1185">Reference proteome</keyword>
<dbReference type="OrthoDB" id="9814535at2"/>
<dbReference type="Gene3D" id="2.40.160.50">
    <property type="entry name" value="membrane protein fhac: a member of the omp85/tpsb transporter family"/>
    <property type="match status" value="1"/>
</dbReference>
<evidence type="ECO:0000256" key="4">
    <source>
        <dbReference type="ARBA" id="ARBA00023136"/>
    </source>
</evidence>
<proteinExistence type="predicted"/>
<keyword evidence="3 6" id="KW-0732">Signal</keyword>
<keyword evidence="5" id="KW-0998">Cell outer membrane</keyword>
<keyword evidence="4" id="KW-0472">Membrane</keyword>